<protein>
    <submittedName>
        <fullName evidence="1">Uncharacterized protein</fullName>
    </submittedName>
</protein>
<sequence>VAKRAKGDLSKRQEFDSARWSFYDVGLGACGQYSNPGDFMVALNSAQFGDGYPGPNCFKQIWMTYNGKTTTATILDECPGCPYGGLDLSRGLFSFFADQSAGIIYGQWGFS</sequence>
<dbReference type="EMBL" id="ML208288">
    <property type="protein sequence ID" value="TFK72205.1"/>
    <property type="molecule type" value="Genomic_DNA"/>
</dbReference>
<evidence type="ECO:0000313" key="1">
    <source>
        <dbReference type="EMBL" id="TFK72205.1"/>
    </source>
</evidence>
<feature type="non-terminal residue" evidence="1">
    <location>
        <position position="111"/>
    </location>
</feature>
<dbReference type="Proteomes" id="UP000308600">
    <property type="component" value="Unassembled WGS sequence"/>
</dbReference>
<name>A0ACD3B2C9_9AGAR</name>
<keyword evidence="2" id="KW-1185">Reference proteome</keyword>
<proteinExistence type="predicted"/>
<reference evidence="1 2" key="1">
    <citation type="journal article" date="2019" name="Nat. Ecol. Evol.">
        <title>Megaphylogeny resolves global patterns of mushroom evolution.</title>
        <authorList>
            <person name="Varga T."/>
            <person name="Krizsan K."/>
            <person name="Foldi C."/>
            <person name="Dima B."/>
            <person name="Sanchez-Garcia M."/>
            <person name="Sanchez-Ramirez S."/>
            <person name="Szollosi G.J."/>
            <person name="Szarkandi J.G."/>
            <person name="Papp V."/>
            <person name="Albert L."/>
            <person name="Andreopoulos W."/>
            <person name="Angelini C."/>
            <person name="Antonin V."/>
            <person name="Barry K.W."/>
            <person name="Bougher N.L."/>
            <person name="Buchanan P."/>
            <person name="Buyck B."/>
            <person name="Bense V."/>
            <person name="Catcheside P."/>
            <person name="Chovatia M."/>
            <person name="Cooper J."/>
            <person name="Damon W."/>
            <person name="Desjardin D."/>
            <person name="Finy P."/>
            <person name="Geml J."/>
            <person name="Haridas S."/>
            <person name="Hughes K."/>
            <person name="Justo A."/>
            <person name="Karasinski D."/>
            <person name="Kautmanova I."/>
            <person name="Kiss B."/>
            <person name="Kocsube S."/>
            <person name="Kotiranta H."/>
            <person name="LaButti K.M."/>
            <person name="Lechner B.E."/>
            <person name="Liimatainen K."/>
            <person name="Lipzen A."/>
            <person name="Lukacs Z."/>
            <person name="Mihaltcheva S."/>
            <person name="Morgado L.N."/>
            <person name="Niskanen T."/>
            <person name="Noordeloos M.E."/>
            <person name="Ohm R.A."/>
            <person name="Ortiz-Santana B."/>
            <person name="Ovrebo C."/>
            <person name="Racz N."/>
            <person name="Riley R."/>
            <person name="Savchenko A."/>
            <person name="Shiryaev A."/>
            <person name="Soop K."/>
            <person name="Spirin V."/>
            <person name="Szebenyi C."/>
            <person name="Tomsovsky M."/>
            <person name="Tulloss R.E."/>
            <person name="Uehling J."/>
            <person name="Grigoriev I.V."/>
            <person name="Vagvolgyi C."/>
            <person name="Papp T."/>
            <person name="Martin F.M."/>
            <person name="Miettinen O."/>
            <person name="Hibbett D.S."/>
            <person name="Nagy L.G."/>
        </authorList>
    </citation>
    <scope>NUCLEOTIDE SEQUENCE [LARGE SCALE GENOMIC DNA]</scope>
    <source>
        <strain evidence="1 2">NL-1719</strain>
    </source>
</reference>
<gene>
    <name evidence="1" type="ORF">BDN72DRAFT_747953</name>
</gene>
<accession>A0ACD3B2C9</accession>
<organism evidence="1 2">
    <name type="scientific">Pluteus cervinus</name>
    <dbReference type="NCBI Taxonomy" id="181527"/>
    <lineage>
        <taxon>Eukaryota</taxon>
        <taxon>Fungi</taxon>
        <taxon>Dikarya</taxon>
        <taxon>Basidiomycota</taxon>
        <taxon>Agaricomycotina</taxon>
        <taxon>Agaricomycetes</taxon>
        <taxon>Agaricomycetidae</taxon>
        <taxon>Agaricales</taxon>
        <taxon>Pluteineae</taxon>
        <taxon>Pluteaceae</taxon>
        <taxon>Pluteus</taxon>
    </lineage>
</organism>
<feature type="non-terminal residue" evidence="1">
    <location>
        <position position="1"/>
    </location>
</feature>
<evidence type="ECO:0000313" key="2">
    <source>
        <dbReference type="Proteomes" id="UP000308600"/>
    </source>
</evidence>